<evidence type="ECO:0000256" key="3">
    <source>
        <dbReference type="ARBA" id="ARBA00022490"/>
    </source>
</evidence>
<dbReference type="Proteomes" id="UP000826722">
    <property type="component" value="Chromosome"/>
</dbReference>
<dbReference type="InterPro" id="IPR036584">
    <property type="entry name" value="FliS_sf"/>
</dbReference>
<organism evidence="7 8">
    <name type="scientific">Methyloradius palustris</name>
    <dbReference type="NCBI Taxonomy" id="2778876"/>
    <lineage>
        <taxon>Bacteria</taxon>
        <taxon>Pseudomonadati</taxon>
        <taxon>Pseudomonadota</taxon>
        <taxon>Betaproteobacteria</taxon>
        <taxon>Nitrosomonadales</taxon>
        <taxon>Methylophilaceae</taxon>
        <taxon>Methyloradius</taxon>
    </lineage>
</organism>
<dbReference type="NCBIfam" id="TIGR00208">
    <property type="entry name" value="fliS"/>
    <property type="match status" value="1"/>
</dbReference>
<name>A0A8D5K181_9PROT</name>
<evidence type="ECO:0000256" key="4">
    <source>
        <dbReference type="ARBA" id="ARBA00022795"/>
    </source>
</evidence>
<dbReference type="GO" id="GO:0005829">
    <property type="term" value="C:cytosol"/>
    <property type="evidence" value="ECO:0007669"/>
    <property type="project" value="UniProtKB-SubCell"/>
</dbReference>
<dbReference type="KEGG" id="mpau:ZMTM_17420"/>
<keyword evidence="5" id="KW-0143">Chaperone</keyword>
<sequence>MFGFNQGVNEYSRVGVETGVVAASPLKLVVMLYDGAIAACQSAVLQMNQKNIEKKSALLSKAIMIIQSGLRLSLDKQSGGEIAQSLDDLYAYMSDRLYIANIKNDPELIHEVIKLLIDLKSSWETIEQQDRVQQGRANTQAKFFSEKSISTSSVSKLAEV</sequence>
<keyword evidence="8" id="KW-1185">Reference proteome</keyword>
<protein>
    <recommendedName>
        <fullName evidence="6">Flagellar secretion chaperone FliS</fullName>
    </recommendedName>
</protein>
<dbReference type="SUPFAM" id="SSF101116">
    <property type="entry name" value="Flagellar export chaperone FliS"/>
    <property type="match status" value="1"/>
</dbReference>
<evidence type="ECO:0000256" key="1">
    <source>
        <dbReference type="ARBA" id="ARBA00004514"/>
    </source>
</evidence>
<dbReference type="EMBL" id="AP024110">
    <property type="protein sequence ID" value="BCM25483.1"/>
    <property type="molecule type" value="Genomic_DNA"/>
</dbReference>
<proteinExistence type="inferred from homology"/>
<keyword evidence="7" id="KW-0966">Cell projection</keyword>
<keyword evidence="7" id="KW-0282">Flagellum</keyword>
<dbReference type="PANTHER" id="PTHR34773">
    <property type="entry name" value="FLAGELLAR SECRETION CHAPERONE FLIS"/>
    <property type="match status" value="1"/>
</dbReference>
<dbReference type="Gene3D" id="1.20.120.340">
    <property type="entry name" value="Flagellar protein FliS"/>
    <property type="match status" value="1"/>
</dbReference>
<accession>A0A8D5K181</accession>
<dbReference type="GO" id="GO:0044780">
    <property type="term" value="P:bacterial-type flagellum assembly"/>
    <property type="evidence" value="ECO:0007669"/>
    <property type="project" value="InterPro"/>
</dbReference>
<dbReference type="PANTHER" id="PTHR34773:SF1">
    <property type="entry name" value="FLAGELLAR SECRETION CHAPERONE FLIS"/>
    <property type="match status" value="1"/>
</dbReference>
<evidence type="ECO:0000256" key="6">
    <source>
        <dbReference type="PIRNR" id="PIRNR039090"/>
    </source>
</evidence>
<evidence type="ECO:0000256" key="2">
    <source>
        <dbReference type="ARBA" id="ARBA00008787"/>
    </source>
</evidence>
<dbReference type="RefSeq" id="WP_221763567.1">
    <property type="nucleotide sequence ID" value="NZ_AP024110.1"/>
</dbReference>
<keyword evidence="4 6" id="KW-1005">Bacterial flagellum biogenesis</keyword>
<reference evidence="7" key="1">
    <citation type="journal article" date="2021" name="Arch. Microbiol.">
        <title>Methyloradius palustris gen. nov., sp. nov., a methanol-oxidizing bacterium isolated from snow.</title>
        <authorList>
            <person name="Miyadera T."/>
            <person name="Kojima H."/>
            <person name="Fukui M."/>
        </authorList>
    </citation>
    <scope>NUCLEOTIDE SEQUENCE</scope>
    <source>
        <strain evidence="7">Zm11</strain>
    </source>
</reference>
<keyword evidence="7" id="KW-0969">Cilium</keyword>
<dbReference type="AlphaFoldDB" id="A0A8D5K181"/>
<gene>
    <name evidence="7" type="primary">fliS</name>
    <name evidence="7" type="ORF">ZMTM_17420</name>
</gene>
<evidence type="ECO:0000313" key="7">
    <source>
        <dbReference type="EMBL" id="BCM25483.1"/>
    </source>
</evidence>
<dbReference type="Pfam" id="PF02561">
    <property type="entry name" value="FliS"/>
    <property type="match status" value="1"/>
</dbReference>
<dbReference type="InterPro" id="IPR003713">
    <property type="entry name" value="FliS"/>
</dbReference>
<keyword evidence="3 6" id="KW-0963">Cytoplasm</keyword>
<dbReference type="PIRSF" id="PIRSF039090">
    <property type="entry name" value="Flis"/>
    <property type="match status" value="1"/>
</dbReference>
<comment type="similarity">
    <text evidence="2 6">Belongs to the FliS family.</text>
</comment>
<dbReference type="GO" id="GO:0071973">
    <property type="term" value="P:bacterial-type flagellum-dependent cell motility"/>
    <property type="evidence" value="ECO:0007669"/>
    <property type="project" value="TreeGrafter"/>
</dbReference>
<comment type="subcellular location">
    <subcellularLocation>
        <location evidence="1 6">Cytoplasm</location>
        <location evidence="1 6">Cytosol</location>
    </subcellularLocation>
</comment>
<evidence type="ECO:0000313" key="8">
    <source>
        <dbReference type="Proteomes" id="UP000826722"/>
    </source>
</evidence>
<dbReference type="CDD" id="cd16098">
    <property type="entry name" value="FliS"/>
    <property type="match status" value="1"/>
</dbReference>
<evidence type="ECO:0000256" key="5">
    <source>
        <dbReference type="ARBA" id="ARBA00023186"/>
    </source>
</evidence>